<name>A0A292PPQ1_9PEZI</name>
<dbReference type="Pfam" id="PF00023">
    <property type="entry name" value="Ank"/>
    <property type="match status" value="1"/>
</dbReference>
<accession>A0A292PPQ1</accession>
<feature type="repeat" description="ANK" evidence="3">
    <location>
        <begin position="50"/>
        <end position="82"/>
    </location>
</feature>
<evidence type="ECO:0000256" key="1">
    <source>
        <dbReference type="ARBA" id="ARBA00022737"/>
    </source>
</evidence>
<dbReference type="AlphaFoldDB" id="A0A292PPQ1"/>
<keyword evidence="6" id="KW-1185">Reference proteome</keyword>
<dbReference type="InterPro" id="IPR001810">
    <property type="entry name" value="F-box_dom"/>
</dbReference>
<dbReference type="SUPFAM" id="SSF48403">
    <property type="entry name" value="Ankyrin repeat"/>
    <property type="match status" value="1"/>
</dbReference>
<feature type="repeat" description="ANK" evidence="3">
    <location>
        <begin position="83"/>
        <end position="115"/>
    </location>
</feature>
<feature type="domain" description="F-box" evidence="4">
    <location>
        <begin position="1"/>
        <end position="37"/>
    </location>
</feature>
<feature type="repeat" description="ANK" evidence="3">
    <location>
        <begin position="150"/>
        <end position="183"/>
    </location>
</feature>
<organism evidence="5 6">
    <name type="scientific">Tuber aestivum</name>
    <name type="common">summer truffle</name>
    <dbReference type="NCBI Taxonomy" id="59557"/>
    <lineage>
        <taxon>Eukaryota</taxon>
        <taxon>Fungi</taxon>
        <taxon>Dikarya</taxon>
        <taxon>Ascomycota</taxon>
        <taxon>Pezizomycotina</taxon>
        <taxon>Pezizomycetes</taxon>
        <taxon>Pezizales</taxon>
        <taxon>Tuberaceae</taxon>
        <taxon>Tuber</taxon>
    </lineage>
</organism>
<feature type="repeat" description="ANK" evidence="3">
    <location>
        <begin position="184"/>
        <end position="216"/>
    </location>
</feature>
<dbReference type="PRINTS" id="PR01415">
    <property type="entry name" value="ANKYRIN"/>
</dbReference>
<evidence type="ECO:0000313" key="5">
    <source>
        <dbReference type="EMBL" id="CUS08588.1"/>
    </source>
</evidence>
<dbReference type="PANTHER" id="PTHR24198:SF165">
    <property type="entry name" value="ANKYRIN REPEAT-CONTAINING PROTEIN-RELATED"/>
    <property type="match status" value="1"/>
</dbReference>
<evidence type="ECO:0000256" key="2">
    <source>
        <dbReference type="ARBA" id="ARBA00023043"/>
    </source>
</evidence>
<feature type="repeat" description="ANK" evidence="3">
    <location>
        <begin position="117"/>
        <end position="149"/>
    </location>
</feature>
<dbReference type="PROSITE" id="PS50181">
    <property type="entry name" value="FBOX"/>
    <property type="match status" value="1"/>
</dbReference>
<dbReference type="InterPro" id="IPR002110">
    <property type="entry name" value="Ankyrin_rpt"/>
</dbReference>
<dbReference type="PROSITE" id="PS50297">
    <property type="entry name" value="ANK_REP_REGION"/>
    <property type="match status" value="3"/>
</dbReference>
<evidence type="ECO:0000256" key="3">
    <source>
        <dbReference type="PROSITE-ProRule" id="PRU00023"/>
    </source>
</evidence>
<dbReference type="InterPro" id="IPR036770">
    <property type="entry name" value="Ankyrin_rpt-contain_sf"/>
</dbReference>
<evidence type="ECO:0000259" key="4">
    <source>
        <dbReference type="PROSITE" id="PS50181"/>
    </source>
</evidence>
<evidence type="ECO:0000313" key="6">
    <source>
        <dbReference type="Proteomes" id="UP001412239"/>
    </source>
</evidence>
<gene>
    <name evidence="5" type="ORF">GSTUAT00007353001</name>
</gene>
<dbReference type="Gene3D" id="1.25.40.20">
    <property type="entry name" value="Ankyrin repeat-containing domain"/>
    <property type="match status" value="2"/>
</dbReference>
<dbReference type="EMBL" id="LN891125">
    <property type="protein sequence ID" value="CUS08588.1"/>
    <property type="molecule type" value="Genomic_DNA"/>
</dbReference>
<dbReference type="PROSITE" id="PS50088">
    <property type="entry name" value="ANK_REPEAT"/>
    <property type="match status" value="5"/>
</dbReference>
<keyword evidence="1" id="KW-0677">Repeat</keyword>
<dbReference type="SMART" id="SM00248">
    <property type="entry name" value="ANK"/>
    <property type="match status" value="6"/>
</dbReference>
<reference evidence="5" key="1">
    <citation type="submission" date="2015-10" db="EMBL/GenBank/DDBJ databases">
        <authorList>
            <person name="Regsiter A."/>
            <person name="william w."/>
        </authorList>
    </citation>
    <scope>NUCLEOTIDE SEQUENCE</scope>
    <source>
        <strain evidence="5">Montdore</strain>
    </source>
</reference>
<keyword evidence="2 3" id="KW-0040">ANK repeat</keyword>
<dbReference type="Pfam" id="PF12796">
    <property type="entry name" value="Ank_2"/>
    <property type="match status" value="2"/>
</dbReference>
<sequence>MQLSGLPSENILKIAESLSPKDLNSLLRGSRSMANLLLPSLHALAIQDKDGLPALIWATKTGHEPLAALLLSKGASPNCRDPTGMTPLCWSAWTGRADLTKLLLSHGAQINTPDDQFRMTPLIWAANMEHPSSCDLLVSAGADLSASDHRGETILHWAAKRGFCRLVRQLIEEAGMSVDTRENYGNTPLHCAVFFGQEDTARLLLRAGANPNARNSVGMTALHWAAGHRDGFAGIICCLLEYSADPEIPDGSGRKAVYRARMYENVSSVMLLQEGHGNRGGNRQCSQSLGIYPC</sequence>
<proteinExistence type="predicted"/>
<protein>
    <recommendedName>
        <fullName evidence="4">F-box domain-containing protein</fullName>
    </recommendedName>
</protein>
<dbReference type="PANTHER" id="PTHR24198">
    <property type="entry name" value="ANKYRIN REPEAT AND PROTEIN KINASE DOMAIN-CONTAINING PROTEIN"/>
    <property type="match status" value="1"/>
</dbReference>
<dbReference type="Proteomes" id="UP001412239">
    <property type="component" value="Unassembled WGS sequence"/>
</dbReference>